<evidence type="ECO:0000313" key="3">
    <source>
        <dbReference type="RefSeq" id="XP_013412313.1"/>
    </source>
</evidence>
<organism evidence="2 3">
    <name type="scientific">Lingula anatina</name>
    <name type="common">Brachiopod</name>
    <name type="synonym">Lingula unguis</name>
    <dbReference type="NCBI Taxonomy" id="7574"/>
    <lineage>
        <taxon>Eukaryota</taxon>
        <taxon>Metazoa</taxon>
        <taxon>Spiralia</taxon>
        <taxon>Lophotrochozoa</taxon>
        <taxon>Brachiopoda</taxon>
        <taxon>Linguliformea</taxon>
        <taxon>Lingulata</taxon>
        <taxon>Lingulida</taxon>
        <taxon>Linguloidea</taxon>
        <taxon>Lingulidae</taxon>
        <taxon>Lingula</taxon>
    </lineage>
</organism>
<evidence type="ECO:0000256" key="1">
    <source>
        <dbReference type="SAM" id="SignalP"/>
    </source>
</evidence>
<dbReference type="GeneID" id="106176462"/>
<protein>
    <submittedName>
        <fullName evidence="3">Uncharacterized protein LOC106176462</fullName>
    </submittedName>
</protein>
<keyword evidence="1" id="KW-0732">Signal</keyword>
<evidence type="ECO:0000313" key="2">
    <source>
        <dbReference type="Proteomes" id="UP000085678"/>
    </source>
</evidence>
<dbReference type="AlphaFoldDB" id="A0A1S3JPM3"/>
<dbReference type="InParanoid" id="A0A1S3JPM3"/>
<feature type="chain" id="PRO_5010288218" evidence="1">
    <location>
        <begin position="22"/>
        <end position="139"/>
    </location>
</feature>
<dbReference type="RefSeq" id="XP_013412313.1">
    <property type="nucleotide sequence ID" value="XM_013556859.2"/>
</dbReference>
<feature type="signal peptide" evidence="1">
    <location>
        <begin position="1"/>
        <end position="21"/>
    </location>
</feature>
<reference evidence="3" key="1">
    <citation type="submission" date="2025-08" db="UniProtKB">
        <authorList>
            <consortium name="RefSeq"/>
        </authorList>
    </citation>
    <scope>IDENTIFICATION</scope>
    <source>
        <tissue evidence="3">Gonads</tissue>
    </source>
</reference>
<dbReference type="PROSITE" id="PS51257">
    <property type="entry name" value="PROKAR_LIPOPROTEIN"/>
    <property type="match status" value="1"/>
</dbReference>
<dbReference type="KEGG" id="lak:106176462"/>
<keyword evidence="2" id="KW-1185">Reference proteome</keyword>
<sequence length="139" mass="16056">MHLRLILCTLAGLACIPAVFPIYCNGPECSDCRTRTVSYSCIDKTVAVSVNKVVCLRYKLVCYYYYGYTGLCGYFYSNYYYYYGPYLGLCHYCRTICEETGLRTVYEQRTLYKTCHRQELYCHSGDGECGCVDRPDIPI</sequence>
<accession>A0A1S3JPM3</accession>
<proteinExistence type="predicted"/>
<dbReference type="Proteomes" id="UP000085678">
    <property type="component" value="Unplaced"/>
</dbReference>
<gene>
    <name evidence="3" type="primary">LOC106176462</name>
</gene>
<name>A0A1S3JPM3_LINAN</name>